<evidence type="ECO:0000313" key="1">
    <source>
        <dbReference type="EMBL" id="RVU43697.1"/>
    </source>
</evidence>
<dbReference type="Proteomes" id="UP000285575">
    <property type="component" value="Unassembled WGS sequence"/>
</dbReference>
<reference evidence="1 2" key="1">
    <citation type="submission" date="2019-01" db="EMBL/GenBank/DDBJ databases">
        <authorList>
            <person name="Chen W.-M."/>
        </authorList>
    </citation>
    <scope>NUCLEOTIDE SEQUENCE [LARGE SCALE GENOMIC DNA]</scope>
    <source>
        <strain evidence="1 2">KYPY4</strain>
    </source>
</reference>
<comment type="caution">
    <text evidence="1">The sequence shown here is derived from an EMBL/GenBank/DDBJ whole genome shotgun (WGS) entry which is preliminary data.</text>
</comment>
<accession>A0A437RAI2</accession>
<evidence type="ECO:0000313" key="2">
    <source>
        <dbReference type="Proteomes" id="UP000285575"/>
    </source>
</evidence>
<name>A0A437RAI2_9BURK</name>
<protein>
    <submittedName>
        <fullName evidence="1">Uncharacterized protein</fullName>
    </submittedName>
</protein>
<dbReference type="AlphaFoldDB" id="A0A437RAI2"/>
<dbReference type="RefSeq" id="WP_128230255.1">
    <property type="nucleotide sequence ID" value="NZ_SACR01000006.1"/>
</dbReference>
<organism evidence="1 2">
    <name type="scientific">Rubrivivax rivuli</name>
    <dbReference type="NCBI Taxonomy" id="1862385"/>
    <lineage>
        <taxon>Bacteria</taxon>
        <taxon>Pseudomonadati</taxon>
        <taxon>Pseudomonadota</taxon>
        <taxon>Betaproteobacteria</taxon>
        <taxon>Burkholderiales</taxon>
        <taxon>Sphaerotilaceae</taxon>
        <taxon>Rubrivivax</taxon>
    </lineage>
</organism>
<proteinExistence type="predicted"/>
<gene>
    <name evidence="1" type="ORF">EOE66_18640</name>
</gene>
<keyword evidence="2" id="KW-1185">Reference proteome</keyword>
<sequence>MIPPLNCVRYLGRPEFDAGVARIVVDALRDHLSSNPAASTLSADCVKMHEYMDRYLRIMYREPDQGLQVETVAALTKRWISVAWGGDLMSDPRSGAPFKWKVSEKAFDYGNRERILPPAEATQDAGRFAEYRPYGSIPGTMRLFKGKTMWWVTNNGTHGSVADCRSADWWVWPMSSANWFRWTVTGATAASGPGAQGVAVPLPADLSLKLSPRELKVLSLMRANHDNAMDDSHFTSVQLWHDAGVMLA</sequence>
<dbReference type="EMBL" id="SACR01000006">
    <property type="protein sequence ID" value="RVU43697.1"/>
    <property type="molecule type" value="Genomic_DNA"/>
</dbReference>